<feature type="transmembrane region" description="Helical" evidence="1">
    <location>
        <begin position="194"/>
        <end position="217"/>
    </location>
</feature>
<gene>
    <name evidence="2" type="ORF">AVDCRST_MAG19-503</name>
</gene>
<dbReference type="AlphaFoldDB" id="A0A6J4UHP6"/>
<keyword evidence="1" id="KW-1133">Transmembrane helix</keyword>
<evidence type="ECO:0000313" key="2">
    <source>
        <dbReference type="EMBL" id="CAA9547608.1"/>
    </source>
</evidence>
<proteinExistence type="predicted"/>
<accession>A0A6J4UHP6</accession>
<dbReference type="PANTHER" id="PTHR36833:SF2">
    <property type="entry name" value="SLR0610 PROTEIN"/>
    <property type="match status" value="1"/>
</dbReference>
<sequence length="261" mass="28156">MTFLRLLWLHVRIGVLNELQYRGNLVVQAVESLFGLASALLGLGIVFAKTETLVGWRPAELLAIVGVYFLVGGITRVVVQPSLARFMEDVRLGTLDFALTKPVDAQILASVRQVEIWKGIDIVVGLGLLAVSLARVGESVGAARALAFLGALAAGTTIVYSFLLVLATCSFWFVRLQNIFVIFQSMYEAGRWPIGVYPPWLRGTLTFLVPVGFAITVPAEALVGRLSSATLLGAIALAVVAPFLARRFWLVGVRHYSGASA</sequence>
<feature type="transmembrane region" description="Helical" evidence="1">
    <location>
        <begin position="229"/>
        <end position="249"/>
    </location>
</feature>
<feature type="transmembrane region" description="Helical" evidence="1">
    <location>
        <begin position="25"/>
        <end position="47"/>
    </location>
</feature>
<organism evidence="2">
    <name type="scientific">uncultured Thermomicrobiales bacterium</name>
    <dbReference type="NCBI Taxonomy" id="1645740"/>
    <lineage>
        <taxon>Bacteria</taxon>
        <taxon>Pseudomonadati</taxon>
        <taxon>Thermomicrobiota</taxon>
        <taxon>Thermomicrobia</taxon>
        <taxon>Thermomicrobiales</taxon>
        <taxon>environmental samples</taxon>
    </lineage>
</organism>
<dbReference type="PANTHER" id="PTHR36833">
    <property type="entry name" value="SLR0610 PROTEIN-RELATED"/>
    <property type="match status" value="1"/>
</dbReference>
<keyword evidence="1" id="KW-0812">Transmembrane</keyword>
<feature type="transmembrane region" description="Helical" evidence="1">
    <location>
        <begin position="146"/>
        <end position="174"/>
    </location>
</feature>
<reference evidence="2" key="1">
    <citation type="submission" date="2020-02" db="EMBL/GenBank/DDBJ databases">
        <authorList>
            <person name="Meier V. D."/>
        </authorList>
    </citation>
    <scope>NUCLEOTIDE SEQUENCE</scope>
    <source>
        <strain evidence="2">AVDCRST_MAG19</strain>
    </source>
</reference>
<evidence type="ECO:0000256" key="1">
    <source>
        <dbReference type="SAM" id="Phobius"/>
    </source>
</evidence>
<protein>
    <recommendedName>
        <fullName evidence="3">Efflux ABC transporter, permease protein</fullName>
    </recommendedName>
</protein>
<dbReference type="EMBL" id="CADCWL010000022">
    <property type="protein sequence ID" value="CAA9547608.1"/>
    <property type="molecule type" value="Genomic_DNA"/>
</dbReference>
<keyword evidence="1" id="KW-0472">Membrane</keyword>
<dbReference type="InterPro" id="IPR010390">
    <property type="entry name" value="ABC-2_transporter-like"/>
</dbReference>
<feature type="transmembrane region" description="Helical" evidence="1">
    <location>
        <begin position="59"/>
        <end position="79"/>
    </location>
</feature>
<name>A0A6J4UHP6_9BACT</name>
<dbReference type="Pfam" id="PF06182">
    <property type="entry name" value="ABC2_membrane_6"/>
    <property type="match status" value="1"/>
</dbReference>
<evidence type="ECO:0008006" key="3">
    <source>
        <dbReference type="Google" id="ProtNLM"/>
    </source>
</evidence>